<dbReference type="InterPro" id="IPR011006">
    <property type="entry name" value="CheY-like_superfamily"/>
</dbReference>
<evidence type="ECO:0000256" key="1">
    <source>
        <dbReference type="ARBA" id="ARBA00022553"/>
    </source>
</evidence>
<keyword evidence="2" id="KW-0902">Two-component regulatory system</keyword>
<dbReference type="InterPro" id="IPR001789">
    <property type="entry name" value="Sig_transdc_resp-reg_receiver"/>
</dbReference>
<sequence length="126" mass="14040">MERPRILVVDDDAELLESLSLRLRREGFDVAVAMDGCKGLQRARREAPDLLILDIHIPAGEGFSIQERLQDMPGPWPPVIYLTGDRSMRAEVGIKRLGAFAIVYKPYDFSKLLAMVKRAIGAPHAA</sequence>
<feature type="domain" description="Response regulatory" evidence="3">
    <location>
        <begin position="5"/>
        <end position="120"/>
    </location>
</feature>
<dbReference type="EMBL" id="LAZR01042515">
    <property type="protein sequence ID" value="KKL09354.1"/>
    <property type="molecule type" value="Genomic_DNA"/>
</dbReference>
<evidence type="ECO:0000313" key="4">
    <source>
        <dbReference type="EMBL" id="KKL09354.1"/>
    </source>
</evidence>
<dbReference type="InterPro" id="IPR050595">
    <property type="entry name" value="Bact_response_regulator"/>
</dbReference>
<dbReference type="Pfam" id="PF00072">
    <property type="entry name" value="Response_reg"/>
    <property type="match status" value="1"/>
</dbReference>
<dbReference type="SUPFAM" id="SSF52172">
    <property type="entry name" value="CheY-like"/>
    <property type="match status" value="1"/>
</dbReference>
<protein>
    <recommendedName>
        <fullName evidence="3">Response regulatory domain-containing protein</fullName>
    </recommendedName>
</protein>
<keyword evidence="1" id="KW-0597">Phosphoprotein</keyword>
<dbReference type="Gene3D" id="3.40.50.2300">
    <property type="match status" value="1"/>
</dbReference>
<dbReference type="PANTHER" id="PTHR44591:SF14">
    <property type="entry name" value="PROTEIN PILG"/>
    <property type="match status" value="1"/>
</dbReference>
<accession>A0A0F9AIF3</accession>
<comment type="caution">
    <text evidence="4">The sequence shown here is derived from an EMBL/GenBank/DDBJ whole genome shotgun (WGS) entry which is preliminary data.</text>
</comment>
<dbReference type="SMART" id="SM00448">
    <property type="entry name" value="REC"/>
    <property type="match status" value="1"/>
</dbReference>
<gene>
    <name evidence="4" type="ORF">LCGC14_2566680</name>
</gene>
<name>A0A0F9AIF3_9ZZZZ</name>
<dbReference type="PANTHER" id="PTHR44591">
    <property type="entry name" value="STRESS RESPONSE REGULATOR PROTEIN 1"/>
    <property type="match status" value="1"/>
</dbReference>
<proteinExistence type="predicted"/>
<dbReference type="AlphaFoldDB" id="A0A0F9AIF3"/>
<reference evidence="4" key="1">
    <citation type="journal article" date="2015" name="Nature">
        <title>Complex archaea that bridge the gap between prokaryotes and eukaryotes.</title>
        <authorList>
            <person name="Spang A."/>
            <person name="Saw J.H."/>
            <person name="Jorgensen S.L."/>
            <person name="Zaremba-Niedzwiedzka K."/>
            <person name="Martijn J."/>
            <person name="Lind A.E."/>
            <person name="van Eijk R."/>
            <person name="Schleper C."/>
            <person name="Guy L."/>
            <person name="Ettema T.J."/>
        </authorList>
    </citation>
    <scope>NUCLEOTIDE SEQUENCE</scope>
</reference>
<organism evidence="4">
    <name type="scientific">marine sediment metagenome</name>
    <dbReference type="NCBI Taxonomy" id="412755"/>
    <lineage>
        <taxon>unclassified sequences</taxon>
        <taxon>metagenomes</taxon>
        <taxon>ecological metagenomes</taxon>
    </lineage>
</organism>
<evidence type="ECO:0000256" key="2">
    <source>
        <dbReference type="ARBA" id="ARBA00023012"/>
    </source>
</evidence>
<dbReference type="PROSITE" id="PS50110">
    <property type="entry name" value="RESPONSE_REGULATORY"/>
    <property type="match status" value="1"/>
</dbReference>
<evidence type="ECO:0000259" key="3">
    <source>
        <dbReference type="PROSITE" id="PS50110"/>
    </source>
</evidence>
<dbReference type="GO" id="GO:0000160">
    <property type="term" value="P:phosphorelay signal transduction system"/>
    <property type="evidence" value="ECO:0007669"/>
    <property type="project" value="UniProtKB-KW"/>
</dbReference>